<evidence type="ECO:0000259" key="2">
    <source>
        <dbReference type="Pfam" id="PF07916"/>
    </source>
</evidence>
<evidence type="ECO:0000313" key="3">
    <source>
        <dbReference type="EMBL" id="WPL17498.1"/>
    </source>
</evidence>
<dbReference type="EMBL" id="CP121472">
    <property type="protein sequence ID" value="WPL17498.1"/>
    <property type="molecule type" value="Genomic_DNA"/>
</dbReference>
<keyword evidence="1" id="KW-0812">Transmembrane</keyword>
<dbReference type="Proteomes" id="UP001432180">
    <property type="component" value="Chromosome"/>
</dbReference>
<dbReference type="InterPro" id="IPR012931">
    <property type="entry name" value="TraG_N_Proteobacteria"/>
</dbReference>
<sequence length="173" mass="18449">MRRRCGSCPKIRGLLGRFWEVWFQGLVNNTLYFGRLFIAMLIYLLAFGTSVSVTVEDAYTGSVRVVDNVPIGPAAVGAAMSNVGYGVTRLMEQAFSTPAMTGQGFADALQTLAGVRKATLSRASLGAANAPVSGTDVEGSLVKLAYWVMGPGVMGQDRFIFGAPKQFEPGPFL</sequence>
<feature type="transmembrane region" description="Helical" evidence="1">
    <location>
        <begin position="21"/>
        <end position="46"/>
    </location>
</feature>
<name>A0ABZ0S8V1_9GAMM</name>
<gene>
    <name evidence="3" type="ORF">Thiowin_02517</name>
</gene>
<feature type="domain" description="TraG N-terminal Proteobacteria" evidence="2">
    <location>
        <begin position="29"/>
        <end position="125"/>
    </location>
</feature>
<keyword evidence="1" id="KW-0472">Membrane</keyword>
<proteinExistence type="predicted"/>
<keyword evidence="1" id="KW-1133">Transmembrane helix</keyword>
<dbReference type="Pfam" id="PF07916">
    <property type="entry name" value="TraG_N"/>
    <property type="match status" value="1"/>
</dbReference>
<organism evidence="3 4">
    <name type="scientific">Thiorhodovibrio winogradskyi</name>
    <dbReference type="NCBI Taxonomy" id="77007"/>
    <lineage>
        <taxon>Bacteria</taxon>
        <taxon>Pseudomonadati</taxon>
        <taxon>Pseudomonadota</taxon>
        <taxon>Gammaproteobacteria</taxon>
        <taxon>Chromatiales</taxon>
        <taxon>Chromatiaceae</taxon>
        <taxon>Thiorhodovibrio</taxon>
    </lineage>
</organism>
<evidence type="ECO:0000256" key="1">
    <source>
        <dbReference type="SAM" id="Phobius"/>
    </source>
</evidence>
<evidence type="ECO:0000313" key="4">
    <source>
        <dbReference type="Proteomes" id="UP001432180"/>
    </source>
</evidence>
<accession>A0ABZ0S8V1</accession>
<reference evidence="3 4" key="1">
    <citation type="journal article" date="2023" name="Microorganisms">
        <title>Thiorhodovibrio frisius and Trv. litoralis spp. nov., Two Novel Members from a Clade of Fastidious Purple Sulfur Bacteria That Exhibit Unique Red-Shifted Light-Harvesting Capabilities.</title>
        <authorList>
            <person name="Methner A."/>
            <person name="Kuzyk S.B."/>
            <person name="Petersen J."/>
            <person name="Bauer S."/>
            <person name="Brinkmann H."/>
            <person name="Sichau K."/>
            <person name="Wanner G."/>
            <person name="Wolf J."/>
            <person name="Neumann-Schaal M."/>
            <person name="Henke P."/>
            <person name="Tank M."/>
            <person name="Sproer C."/>
            <person name="Bunk B."/>
            <person name="Overmann J."/>
        </authorList>
    </citation>
    <scope>NUCLEOTIDE SEQUENCE [LARGE SCALE GENOMIC DNA]</scope>
    <source>
        <strain evidence="3 4">DSM 6702</strain>
    </source>
</reference>
<keyword evidence="4" id="KW-1185">Reference proteome</keyword>
<protein>
    <recommendedName>
        <fullName evidence="2">TraG N-terminal Proteobacteria domain-containing protein</fullName>
    </recommendedName>
</protein>